<feature type="domain" description="BTB" evidence="1">
    <location>
        <begin position="26"/>
        <end position="93"/>
    </location>
</feature>
<reference evidence="2 3" key="1">
    <citation type="journal article" date="2022" name="G3 (Bethesda)">
        <title>Enemy or ally: a genomic approach to elucidate the lifestyle of Phyllosticta citrichinaensis.</title>
        <authorList>
            <person name="Buijs V.A."/>
            <person name="Groenewald J.Z."/>
            <person name="Haridas S."/>
            <person name="LaButti K.M."/>
            <person name="Lipzen A."/>
            <person name="Martin F.M."/>
            <person name="Barry K."/>
            <person name="Grigoriev I.V."/>
            <person name="Crous P.W."/>
            <person name="Seidl M.F."/>
        </authorList>
    </citation>
    <scope>NUCLEOTIDE SEQUENCE [LARGE SCALE GENOMIC DNA]</scope>
    <source>
        <strain evidence="2 3">CBS 129764</strain>
    </source>
</reference>
<dbReference type="Gene3D" id="3.30.710.10">
    <property type="entry name" value="Potassium Channel Kv1.1, Chain A"/>
    <property type="match status" value="1"/>
</dbReference>
<sequence>MSSVYEYNYNNPYERKLLLWEEGLFSDVTVRTRDAEYRLHKTILCEKSAFFFKALNGKWKESEEGIVNMMHLNPSTAKAMLQYIYLGEYDLHDIDVPFADQLFDHVDIHAAGIMYSVDGLPEIAARNFEYVFRNGDEREQIDAVVDIIPVLCETIPAGAESGIVDDVSDFIAENLGVMRTETALTDVLSRFGSFNIEVYARIHAKLCEPKHAVYAVSWEVEEKPATTTQGANNEW</sequence>
<dbReference type="Pfam" id="PF00651">
    <property type="entry name" value="BTB"/>
    <property type="match status" value="1"/>
</dbReference>
<evidence type="ECO:0000259" key="1">
    <source>
        <dbReference type="PROSITE" id="PS50097"/>
    </source>
</evidence>
<proteinExistence type="predicted"/>
<evidence type="ECO:0000313" key="2">
    <source>
        <dbReference type="EMBL" id="KAK8155847.1"/>
    </source>
</evidence>
<dbReference type="PANTHER" id="PTHR47843:SF5">
    <property type="entry name" value="BTB_POZ DOMAIN PROTEIN"/>
    <property type="match status" value="1"/>
</dbReference>
<protein>
    <recommendedName>
        <fullName evidence="1">BTB domain-containing protein</fullName>
    </recommendedName>
</protein>
<dbReference type="CDD" id="cd18186">
    <property type="entry name" value="BTB_POZ_ZBTB_KLHL-like"/>
    <property type="match status" value="1"/>
</dbReference>
<dbReference type="EMBL" id="JBBWUH010000010">
    <property type="protein sequence ID" value="KAK8155847.1"/>
    <property type="molecule type" value="Genomic_DNA"/>
</dbReference>
<evidence type="ECO:0000313" key="3">
    <source>
        <dbReference type="Proteomes" id="UP001456524"/>
    </source>
</evidence>
<comment type="caution">
    <text evidence="2">The sequence shown here is derived from an EMBL/GenBank/DDBJ whole genome shotgun (WGS) entry which is preliminary data.</text>
</comment>
<organism evidence="2 3">
    <name type="scientific">Phyllosticta citrichinensis</name>
    <dbReference type="NCBI Taxonomy" id="1130410"/>
    <lineage>
        <taxon>Eukaryota</taxon>
        <taxon>Fungi</taxon>
        <taxon>Dikarya</taxon>
        <taxon>Ascomycota</taxon>
        <taxon>Pezizomycotina</taxon>
        <taxon>Dothideomycetes</taxon>
        <taxon>Dothideomycetes incertae sedis</taxon>
        <taxon>Botryosphaeriales</taxon>
        <taxon>Phyllostictaceae</taxon>
        <taxon>Phyllosticta</taxon>
    </lineage>
</organism>
<name>A0ABR1XII5_9PEZI</name>
<keyword evidence="3" id="KW-1185">Reference proteome</keyword>
<gene>
    <name evidence="2" type="ORF">IWX90DRAFT_50240</name>
</gene>
<dbReference type="InterPro" id="IPR011333">
    <property type="entry name" value="SKP1/BTB/POZ_sf"/>
</dbReference>
<accession>A0ABR1XII5</accession>
<dbReference type="SUPFAM" id="SSF54695">
    <property type="entry name" value="POZ domain"/>
    <property type="match status" value="1"/>
</dbReference>
<dbReference type="InterPro" id="IPR000210">
    <property type="entry name" value="BTB/POZ_dom"/>
</dbReference>
<dbReference type="PANTHER" id="PTHR47843">
    <property type="entry name" value="BTB DOMAIN-CONTAINING PROTEIN-RELATED"/>
    <property type="match status" value="1"/>
</dbReference>
<dbReference type="Proteomes" id="UP001456524">
    <property type="component" value="Unassembled WGS sequence"/>
</dbReference>
<dbReference type="PROSITE" id="PS50097">
    <property type="entry name" value="BTB"/>
    <property type="match status" value="1"/>
</dbReference>